<dbReference type="Proteomes" id="UP000027466">
    <property type="component" value="Unassembled WGS sequence"/>
</dbReference>
<sequence length="96" mass="10147">MSAITVTDLHYDRELDHAAMASIGGGGGAPWIYGWITPYIESRPGGFGGVVNIIEITNNFTADQMINQFQQVDVHNTGANSNINVSPTAIAGNVKG</sequence>
<accession>A0A069PHA4</accession>
<evidence type="ECO:0000313" key="2">
    <source>
        <dbReference type="Proteomes" id="UP000027466"/>
    </source>
</evidence>
<dbReference type="AlphaFoldDB" id="A0A069PHA4"/>
<name>A0A069PHA4_9BURK</name>
<reference evidence="1 2" key="1">
    <citation type="submission" date="2014-03" db="EMBL/GenBank/DDBJ databases">
        <title>Draft Genome Sequences of Four Burkholderia Strains.</title>
        <authorList>
            <person name="Liu X.Y."/>
            <person name="Li C.X."/>
            <person name="Xu J.H."/>
        </authorList>
    </citation>
    <scope>NUCLEOTIDE SEQUENCE [LARGE SCALE GENOMIC DNA]</scope>
    <source>
        <strain evidence="1 2">DSM 50014</strain>
    </source>
</reference>
<dbReference type="RefSeq" id="WP_035928263.1">
    <property type="nucleotide sequence ID" value="NZ_CADFFX010000036.1"/>
</dbReference>
<evidence type="ECO:0000313" key="1">
    <source>
        <dbReference type="EMBL" id="KDR39727.1"/>
    </source>
</evidence>
<organism evidence="1 2">
    <name type="scientific">Caballeronia glathei</name>
    <dbReference type="NCBI Taxonomy" id="60547"/>
    <lineage>
        <taxon>Bacteria</taxon>
        <taxon>Pseudomonadati</taxon>
        <taxon>Pseudomonadota</taxon>
        <taxon>Betaproteobacteria</taxon>
        <taxon>Burkholderiales</taxon>
        <taxon>Burkholderiaceae</taxon>
        <taxon>Caballeronia</taxon>
    </lineage>
</organism>
<comment type="caution">
    <text evidence="1">The sequence shown here is derived from an EMBL/GenBank/DDBJ whole genome shotgun (WGS) entry which is preliminary data.</text>
</comment>
<proteinExistence type="predicted"/>
<dbReference type="EMBL" id="JFHC01000053">
    <property type="protein sequence ID" value="KDR39727.1"/>
    <property type="molecule type" value="Genomic_DNA"/>
</dbReference>
<protein>
    <submittedName>
        <fullName evidence="1">Uncharacterized protein</fullName>
    </submittedName>
</protein>
<gene>
    <name evidence="1" type="ORF">BG61_30530</name>
</gene>
<keyword evidence="2" id="KW-1185">Reference proteome</keyword>